<dbReference type="RefSeq" id="XP_004339998.1">
    <property type="nucleotide sequence ID" value="XM_004339950.1"/>
</dbReference>
<evidence type="ECO:0000313" key="5">
    <source>
        <dbReference type="Proteomes" id="UP000011083"/>
    </source>
</evidence>
<dbReference type="VEuPathDB" id="AmoebaDB:ACA1_208620"/>
<evidence type="ECO:0000256" key="2">
    <source>
        <dbReference type="SAM" id="SignalP"/>
    </source>
</evidence>
<keyword evidence="4" id="KW-0675">Receptor</keyword>
<name>L8H0T5_ACACF</name>
<protein>
    <submittedName>
        <fullName evidence="4">Extracellular ligandbinding receptor, putative</fullName>
    </submittedName>
</protein>
<reference evidence="4 5" key="1">
    <citation type="journal article" date="2013" name="Genome Biol.">
        <title>Genome of Acanthamoeba castellanii highlights extensive lateral gene transfer and early evolution of tyrosine kinase signaling.</title>
        <authorList>
            <person name="Clarke M."/>
            <person name="Lohan A.J."/>
            <person name="Liu B."/>
            <person name="Lagkouvardos I."/>
            <person name="Roy S."/>
            <person name="Zafar N."/>
            <person name="Bertelli C."/>
            <person name="Schilde C."/>
            <person name="Kianianmomeni A."/>
            <person name="Burglin T.R."/>
            <person name="Frech C."/>
            <person name="Turcotte B."/>
            <person name="Kopec K.O."/>
            <person name="Synnott J.M."/>
            <person name="Choo C."/>
            <person name="Paponov I."/>
            <person name="Finkler A."/>
            <person name="Soon Heng Tan C."/>
            <person name="Hutchins A.P."/>
            <person name="Weinmeier T."/>
            <person name="Rattei T."/>
            <person name="Chu J.S."/>
            <person name="Gimenez G."/>
            <person name="Irimia M."/>
            <person name="Rigden D.J."/>
            <person name="Fitzpatrick D.A."/>
            <person name="Lorenzo-Morales J."/>
            <person name="Bateman A."/>
            <person name="Chiu C.H."/>
            <person name="Tang P."/>
            <person name="Hegemann P."/>
            <person name="Fromm H."/>
            <person name="Raoult D."/>
            <person name="Greub G."/>
            <person name="Miranda-Saavedra D."/>
            <person name="Chen N."/>
            <person name="Nash P."/>
            <person name="Ginger M.L."/>
            <person name="Horn M."/>
            <person name="Schaap P."/>
            <person name="Caler L."/>
            <person name="Loftus B."/>
        </authorList>
    </citation>
    <scope>NUCLEOTIDE SEQUENCE [LARGE SCALE GENOMIC DNA]</scope>
    <source>
        <strain evidence="4 5">Neff</strain>
    </source>
</reference>
<dbReference type="EMBL" id="KB007966">
    <property type="protein sequence ID" value="ELR17981.1"/>
    <property type="molecule type" value="Genomic_DNA"/>
</dbReference>
<evidence type="ECO:0000313" key="4">
    <source>
        <dbReference type="EMBL" id="ELR17981.1"/>
    </source>
</evidence>
<feature type="domain" description="Leucine-binding protein" evidence="3">
    <location>
        <begin position="52"/>
        <end position="356"/>
    </location>
</feature>
<organism evidence="4 5">
    <name type="scientific">Acanthamoeba castellanii (strain ATCC 30010 / Neff)</name>
    <dbReference type="NCBI Taxonomy" id="1257118"/>
    <lineage>
        <taxon>Eukaryota</taxon>
        <taxon>Amoebozoa</taxon>
        <taxon>Discosea</taxon>
        <taxon>Longamoebia</taxon>
        <taxon>Centramoebida</taxon>
        <taxon>Acanthamoebidae</taxon>
        <taxon>Acanthamoeba</taxon>
    </lineage>
</organism>
<dbReference type="OrthoDB" id="5573616at2759"/>
<dbReference type="Proteomes" id="UP000011083">
    <property type="component" value="Unassembled WGS sequence"/>
</dbReference>
<accession>L8H0T5</accession>
<gene>
    <name evidence="4" type="ORF">ACA1_208620</name>
</gene>
<evidence type="ECO:0000256" key="1">
    <source>
        <dbReference type="ARBA" id="ARBA00022729"/>
    </source>
</evidence>
<dbReference type="Gene3D" id="3.40.50.2300">
    <property type="match status" value="4"/>
</dbReference>
<dbReference type="PANTHER" id="PTHR47235:SF1">
    <property type="entry name" value="BLR6548 PROTEIN"/>
    <property type="match status" value="1"/>
</dbReference>
<proteinExistence type="predicted"/>
<feature type="chain" id="PRO_5003990612" evidence="2">
    <location>
        <begin position="33"/>
        <end position="905"/>
    </location>
</feature>
<dbReference type="InterPro" id="IPR028081">
    <property type="entry name" value="Leu-bd"/>
</dbReference>
<dbReference type="CDD" id="cd19978">
    <property type="entry name" value="PBP1_ABC_ligand_binding-like"/>
    <property type="match status" value="1"/>
</dbReference>
<dbReference type="KEGG" id="acan:ACA1_208620"/>
<dbReference type="Pfam" id="PF13458">
    <property type="entry name" value="Peripla_BP_6"/>
    <property type="match status" value="2"/>
</dbReference>
<sequence length="905" mass="96847">MKLASSSSPWRFVATAVVVLLLVALNAHEALGAAGSPIIFGMSTPTNATANPAAQLGARFAYGIQLAFKEVNTVYGGVNGHPLQLLVQDDNYLLANTMANVANMIDNLGVFAIAGVIGAEQSQGAAHVCAQKSTPLIGPYTGNYNLYVPFNRLFVNVRASYADEVNTLLSFLSNELRLTKVAAFYQNESIQVAGFSNLTLAFNLLGLKGVYDKNAAVTPATIDPAVQDVYANGTAEPEAIACIGTFAQIVLFIKLWRRLNATENCTQCLNTYFVMVVLGFPATARRLTHRRDGSLAMYISQVVPFPNPTLSKPKMVAEYVATKLANPDGNTPSFTELEGYLVGRMIADTLFRMRSRDSATWGSSPNFDTSDSAARVTLRQLFLQTIYDVTNTFNIAGLTLGPFTDTTGDRCNQGMRQVYMVALASDYSYIPVPSGDFSFSDVCGSQTSDVARPLAFGQSADFSGDKAIVGNKVRAGIQAAFSGRNARQGGYNGRQLLLISYDDQGDSAQAAANVNTLVNENTVFGIMGSVGDETVSSVVDLVTDLGVPLVGPIAGSTDLRDPWRENVINIRGSVADETTLLVNYMSSSLKKFRVIALWSNDTTGANGFKALLNSLDFLGVNVIANASYDPATGNITDAFASLSATASSRNQVPEAIFLYATQTPIAQFILKAHASWPSATFFAPSSASAEGLSQTLAAAGVDTDVQLILSSVVPYPWDSSLPIVAQYLSDMQTYASQADIGFSSLEGYIEASFAEQVLDLLPTTGNQTGQAFVDAIYSRELFAFQGLRFGPFGNTVCTRNTLACKCNQGLHQTWMIKLNSSLGWDNLADTLVWTDCASTSTAIGVPLVFGQILPFTSQPNISNAITNGIYAAFGNLASANGQNLTLIPRDSDVYVLPFSQLHYFL</sequence>
<dbReference type="SUPFAM" id="SSF53822">
    <property type="entry name" value="Periplasmic binding protein-like I"/>
    <property type="match status" value="2"/>
</dbReference>
<feature type="signal peptide" evidence="2">
    <location>
        <begin position="1"/>
        <end position="32"/>
    </location>
</feature>
<feature type="domain" description="Leucine-binding protein" evidence="3">
    <location>
        <begin position="456"/>
        <end position="787"/>
    </location>
</feature>
<keyword evidence="1 2" id="KW-0732">Signal</keyword>
<keyword evidence="5" id="KW-1185">Reference proteome</keyword>
<dbReference type="PANTHER" id="PTHR47235">
    <property type="entry name" value="BLR6548 PROTEIN"/>
    <property type="match status" value="1"/>
</dbReference>
<dbReference type="InterPro" id="IPR028082">
    <property type="entry name" value="Peripla_BP_I"/>
</dbReference>
<dbReference type="GeneID" id="14918673"/>
<evidence type="ECO:0000259" key="3">
    <source>
        <dbReference type="Pfam" id="PF13458"/>
    </source>
</evidence>
<dbReference type="AlphaFoldDB" id="L8H0T5"/>